<dbReference type="AlphaFoldDB" id="A0A7R9QJC1"/>
<feature type="transmembrane region" description="Helical" evidence="1">
    <location>
        <begin position="314"/>
        <end position="333"/>
    </location>
</feature>
<proteinExistence type="predicted"/>
<accession>A0A7R9QJC1</accession>
<feature type="transmembrane region" description="Helical" evidence="1">
    <location>
        <begin position="255"/>
        <end position="275"/>
    </location>
</feature>
<evidence type="ECO:0000313" key="4">
    <source>
        <dbReference type="Proteomes" id="UP000759131"/>
    </source>
</evidence>
<keyword evidence="1" id="KW-0472">Membrane</keyword>
<gene>
    <name evidence="3" type="ORF">OSB1V03_LOCUS20925</name>
</gene>
<keyword evidence="4" id="KW-1185">Reference proteome</keyword>
<protein>
    <recommendedName>
        <fullName evidence="2">Cas1p 10 TM acyl transferase domain-containing protein</fullName>
    </recommendedName>
</protein>
<dbReference type="Gene3D" id="3.40.50.1110">
    <property type="entry name" value="SGNH hydrolase"/>
    <property type="match status" value="1"/>
</dbReference>
<dbReference type="InterPro" id="IPR012419">
    <property type="entry name" value="Cas1_AcylTrans_dom"/>
</dbReference>
<dbReference type="Pfam" id="PF07779">
    <property type="entry name" value="Cas1_AcylT"/>
    <property type="match status" value="1"/>
</dbReference>
<dbReference type="EMBL" id="OC891103">
    <property type="protein sequence ID" value="CAD7646333.1"/>
    <property type="molecule type" value="Genomic_DNA"/>
</dbReference>
<organism evidence="3">
    <name type="scientific">Medioppia subpectinata</name>
    <dbReference type="NCBI Taxonomy" id="1979941"/>
    <lineage>
        <taxon>Eukaryota</taxon>
        <taxon>Metazoa</taxon>
        <taxon>Ecdysozoa</taxon>
        <taxon>Arthropoda</taxon>
        <taxon>Chelicerata</taxon>
        <taxon>Arachnida</taxon>
        <taxon>Acari</taxon>
        <taxon>Acariformes</taxon>
        <taxon>Sarcoptiformes</taxon>
        <taxon>Oribatida</taxon>
        <taxon>Brachypylina</taxon>
        <taxon>Oppioidea</taxon>
        <taxon>Oppiidae</taxon>
        <taxon>Medioppia</taxon>
    </lineage>
</organism>
<dbReference type="Proteomes" id="UP000759131">
    <property type="component" value="Unassembled WGS sequence"/>
</dbReference>
<feature type="non-terminal residue" evidence="3">
    <location>
        <position position="1"/>
    </location>
</feature>
<keyword evidence="1" id="KW-0812">Transmembrane</keyword>
<dbReference type="SUPFAM" id="SSF52266">
    <property type="entry name" value="SGNH hydrolase"/>
    <property type="match status" value="1"/>
</dbReference>
<dbReference type="InterPro" id="IPR036514">
    <property type="entry name" value="SGNH_hydro_sf"/>
</dbReference>
<keyword evidence="1" id="KW-1133">Transmembrane helix</keyword>
<reference evidence="3" key="1">
    <citation type="submission" date="2020-11" db="EMBL/GenBank/DDBJ databases">
        <authorList>
            <person name="Tran Van P."/>
        </authorList>
    </citation>
    <scope>NUCLEOTIDE SEQUENCE</scope>
</reference>
<evidence type="ECO:0000313" key="3">
    <source>
        <dbReference type="EMBL" id="CAD7646333.1"/>
    </source>
</evidence>
<dbReference type="OrthoDB" id="1932925at2759"/>
<sequence length="356" mass="41086">MIHTYNKIDTRMCLRYIAYWGGKNNIVFLGDSRIRQLYYAFIKTCSPNENLINSEFAAHHDLEYKERDLRLEIQFLWHPIVNDSMADVIRHLAAKDASERPNLIVMGSATHSIKSSNASLKALEYYRKNLTLLVPNLDKMSASTQILWTLQDPVSAEKLKPDRAMITNEQIDAYNKAAMEILKYSQSNNVHIWGSARLVAQGYNSDSSNPTDDGLHMSPKALNYAIQILLNMYCNDQMNYNDGTCCSDPEVITTLQLIVFVVFALFIVVAIVIFCHRKFSAKSYKWHLLVNEDMDDEPTGSRPAVVSEEDVKSYYELITCLAKMSLIMFYFFLCDRTNFFMKENKYFTRPNFFLPI</sequence>
<evidence type="ECO:0000256" key="1">
    <source>
        <dbReference type="SAM" id="Phobius"/>
    </source>
</evidence>
<evidence type="ECO:0000259" key="2">
    <source>
        <dbReference type="Pfam" id="PF07779"/>
    </source>
</evidence>
<feature type="domain" description="Cas1p 10 TM acyl transferase" evidence="2">
    <location>
        <begin position="238"/>
        <end position="356"/>
    </location>
</feature>
<dbReference type="EMBL" id="CAJPIZ010036528">
    <property type="protein sequence ID" value="CAG2120979.1"/>
    <property type="molecule type" value="Genomic_DNA"/>
</dbReference>
<name>A0A7R9QJC1_9ACAR</name>